<dbReference type="SUPFAM" id="SSF53335">
    <property type="entry name" value="S-adenosyl-L-methionine-dependent methyltransferases"/>
    <property type="match status" value="1"/>
</dbReference>
<keyword evidence="4" id="KW-0949">S-adenosyl-L-methionine</keyword>
<feature type="region of interest" description="Disordered" evidence="8">
    <location>
        <begin position="1"/>
        <end position="20"/>
    </location>
</feature>
<keyword evidence="11" id="KW-1185">Reference proteome</keyword>
<dbReference type="InterPro" id="IPR036602">
    <property type="entry name" value="tRNA_yW-synthesising-like_sf"/>
</dbReference>
<evidence type="ECO:0000256" key="8">
    <source>
        <dbReference type="SAM" id="MobiDB-lite"/>
    </source>
</evidence>
<dbReference type="FunFam" id="3.40.50.150:FF:000131">
    <property type="entry name" value="tRNA wybutosine-synthesizing protein 2/3/4"/>
    <property type="match status" value="1"/>
</dbReference>
<dbReference type="GO" id="GO:0030488">
    <property type="term" value="P:tRNA methylation"/>
    <property type="evidence" value="ECO:0007669"/>
    <property type="project" value="TreeGrafter"/>
</dbReference>
<evidence type="ECO:0000256" key="3">
    <source>
        <dbReference type="ARBA" id="ARBA00022679"/>
    </source>
</evidence>
<dbReference type="InterPro" id="IPR015915">
    <property type="entry name" value="Kelch-typ_b-propeller"/>
</dbReference>
<dbReference type="InterPro" id="IPR006652">
    <property type="entry name" value="Kelch_1"/>
</dbReference>
<dbReference type="CDD" id="cd02440">
    <property type="entry name" value="AdoMet_MTases"/>
    <property type="match status" value="1"/>
</dbReference>
<dbReference type="PANTHER" id="PTHR23245">
    <property type="entry name" value="TRNA METHYLTRANSFERASE"/>
    <property type="match status" value="1"/>
</dbReference>
<proteinExistence type="predicted"/>
<feature type="domain" description="SAM-dependent methyltransferase TRM5/TYW2-type" evidence="9">
    <location>
        <begin position="819"/>
        <end position="1078"/>
    </location>
</feature>
<name>A0AAV7EZ36_ARIFI</name>
<dbReference type="InterPro" id="IPR003827">
    <property type="entry name" value="tRNA_yW-synthesising"/>
</dbReference>
<dbReference type="Gene3D" id="3.30.300.110">
    <property type="entry name" value="Met-10+ protein-like domains"/>
    <property type="match status" value="1"/>
</dbReference>
<reference evidence="10 11" key="1">
    <citation type="submission" date="2021-07" db="EMBL/GenBank/DDBJ databases">
        <title>The Aristolochia fimbriata genome: insights into angiosperm evolution, floral development and chemical biosynthesis.</title>
        <authorList>
            <person name="Jiao Y."/>
        </authorList>
    </citation>
    <scope>NUCLEOTIDE SEQUENCE [LARGE SCALE GENOMIC DNA]</scope>
    <source>
        <strain evidence="10">IBCAS-2021</strain>
        <tissue evidence="10">Leaf</tissue>
    </source>
</reference>
<dbReference type="GO" id="GO:0031591">
    <property type="term" value="P:wybutosine biosynthetic process"/>
    <property type="evidence" value="ECO:0007669"/>
    <property type="project" value="TreeGrafter"/>
</dbReference>
<comment type="catalytic activity">
    <reaction evidence="7">
        <text>4-demethylwyosine(37) in tRNA(Phe) + S-adenosyl-L-methionine = 4-demethyl-7-[(3S)-3-amino-3-carboxypropyl]wyosine(37) in tRNA(Phe) + S-methyl-5'-thioadenosine + H(+)</text>
        <dbReference type="Rhea" id="RHEA:36355"/>
        <dbReference type="Rhea" id="RHEA-COMP:10164"/>
        <dbReference type="Rhea" id="RHEA-COMP:10378"/>
        <dbReference type="ChEBI" id="CHEBI:15378"/>
        <dbReference type="ChEBI" id="CHEBI:17509"/>
        <dbReference type="ChEBI" id="CHEBI:59789"/>
        <dbReference type="ChEBI" id="CHEBI:64315"/>
        <dbReference type="ChEBI" id="CHEBI:73550"/>
        <dbReference type="EC" id="2.5.1.114"/>
    </reaction>
</comment>
<dbReference type="Pfam" id="PF25133">
    <property type="entry name" value="TYW2_N_2"/>
    <property type="match status" value="1"/>
</dbReference>
<dbReference type="InterPro" id="IPR030382">
    <property type="entry name" value="MeTrfase_TRM5/TYW2"/>
</dbReference>
<dbReference type="Proteomes" id="UP000825729">
    <property type="component" value="Unassembled WGS sequence"/>
</dbReference>
<evidence type="ECO:0000256" key="6">
    <source>
        <dbReference type="ARBA" id="ARBA00049202"/>
    </source>
</evidence>
<organism evidence="10 11">
    <name type="scientific">Aristolochia fimbriata</name>
    <name type="common">White veined hardy Dutchman's pipe vine</name>
    <dbReference type="NCBI Taxonomy" id="158543"/>
    <lineage>
        <taxon>Eukaryota</taxon>
        <taxon>Viridiplantae</taxon>
        <taxon>Streptophyta</taxon>
        <taxon>Embryophyta</taxon>
        <taxon>Tracheophyta</taxon>
        <taxon>Spermatophyta</taxon>
        <taxon>Magnoliopsida</taxon>
        <taxon>Magnoliidae</taxon>
        <taxon>Piperales</taxon>
        <taxon>Aristolochiaceae</taxon>
        <taxon>Aristolochia</taxon>
    </lineage>
</organism>
<dbReference type="SUPFAM" id="SSF117281">
    <property type="entry name" value="Kelch motif"/>
    <property type="match status" value="1"/>
</dbReference>
<comment type="pathway">
    <text evidence="1">tRNA modification; wybutosine-tRNA(Phe) biosynthesis.</text>
</comment>
<dbReference type="EMBL" id="JAINDJ010000003">
    <property type="protein sequence ID" value="KAG9454033.1"/>
    <property type="molecule type" value="Genomic_DNA"/>
</dbReference>
<keyword evidence="5" id="KW-0819">tRNA processing</keyword>
<dbReference type="SUPFAM" id="SSF111278">
    <property type="entry name" value="SSo0622-like"/>
    <property type="match status" value="1"/>
</dbReference>
<evidence type="ECO:0000256" key="2">
    <source>
        <dbReference type="ARBA" id="ARBA00022603"/>
    </source>
</evidence>
<dbReference type="Pfam" id="PF24681">
    <property type="entry name" value="Kelch_KLHDC2_KLHL20_DRC7"/>
    <property type="match status" value="1"/>
</dbReference>
<dbReference type="Pfam" id="PF02676">
    <property type="entry name" value="TYW3"/>
    <property type="match status" value="1"/>
</dbReference>
<evidence type="ECO:0000256" key="7">
    <source>
        <dbReference type="ARBA" id="ARBA00049400"/>
    </source>
</evidence>
<gene>
    <name evidence="10" type="ORF">H6P81_006937</name>
</gene>
<comment type="caution">
    <text evidence="10">The sequence shown here is derived from an EMBL/GenBank/DDBJ whole genome shotgun (WGS) entry which is preliminary data.</text>
</comment>
<evidence type="ECO:0000313" key="11">
    <source>
        <dbReference type="Proteomes" id="UP000825729"/>
    </source>
</evidence>
<dbReference type="GO" id="GO:0005737">
    <property type="term" value="C:cytoplasm"/>
    <property type="evidence" value="ECO:0007669"/>
    <property type="project" value="TreeGrafter"/>
</dbReference>
<keyword evidence="3" id="KW-0808">Transferase</keyword>
<accession>A0AAV7EZ36</accession>
<dbReference type="FunFam" id="2.120.10.80:FF:000128">
    <property type="entry name" value="tRNA wybutosine-synthesizing protein 2/3/4"/>
    <property type="match status" value="1"/>
</dbReference>
<evidence type="ECO:0000256" key="1">
    <source>
        <dbReference type="ARBA" id="ARBA00004797"/>
    </source>
</evidence>
<comment type="catalytic activity">
    <reaction evidence="6">
        <text>4-demethyl-7-[(3S)-3-amino-3-carboxypropyl]wyosine(37) in tRNA(Phe) + S-adenosyl-L-methionine = 7-[(3S)-3-amino-3-carboxypropyl]wyosine(37) in tRNA(Phe) + S-adenosyl-L-homocysteine + H(+)</text>
        <dbReference type="Rhea" id="RHEA:36635"/>
        <dbReference type="Rhea" id="RHEA-COMP:10378"/>
        <dbReference type="Rhea" id="RHEA-COMP:10379"/>
        <dbReference type="ChEBI" id="CHEBI:15378"/>
        <dbReference type="ChEBI" id="CHEBI:57856"/>
        <dbReference type="ChEBI" id="CHEBI:59789"/>
        <dbReference type="ChEBI" id="CHEBI:73543"/>
        <dbReference type="ChEBI" id="CHEBI:73550"/>
        <dbReference type="EC" id="2.1.1.282"/>
    </reaction>
</comment>
<dbReference type="Gene3D" id="2.120.10.80">
    <property type="entry name" value="Kelch-type beta propeller"/>
    <property type="match status" value="1"/>
</dbReference>
<evidence type="ECO:0000313" key="10">
    <source>
        <dbReference type="EMBL" id="KAG9454033.1"/>
    </source>
</evidence>
<keyword evidence="2" id="KW-0489">Methyltransferase</keyword>
<dbReference type="Pfam" id="PF02475">
    <property type="entry name" value="TRM5-TYW2_MTfase"/>
    <property type="match status" value="1"/>
</dbReference>
<dbReference type="Gene3D" id="3.30.1960.10">
    <property type="entry name" value="tRNA wybutosine-synthesizing-like"/>
    <property type="match status" value="1"/>
</dbReference>
<feature type="compositionally biased region" description="Basic and acidic residues" evidence="8">
    <location>
        <begin position="11"/>
        <end position="20"/>
    </location>
</feature>
<sequence length="1187" mass="130368">MGGSRNPLSQAERRSEMEFEERKSKVLASLSSIDYTDKSPKGSLDLPIVPLIDAINQNPSYYTTSSCSGRISILSQPRNASSVSKKKARGGSWLFITHDPADPDTVVDILFGNGNSSPTCSGDLVFRFEPFIVAVECKDVTSAQELVSTAIACGFRESGITSIHKRIMVAIRCSLRLEVPLGEIGNIMVSPKYVHYLIGIANEKMAGNRKRTDSFLQVLQFKALPELELNGKNHNCLVNRTRSSVSQTNRMCDVFEATFDKNLVPCTTEPTSLGNICDNGKDDCDAYSAGLYCKEDNGSDCSWKNPPIDLNDPSGGEVRGINSMNSSPDSHSEDAESCLSIKMTVSGEPVEKLFLWGHSACSINIGTQCQILIFGGFGGIGRHARRNDTLTLDPIAGVLSAINAERSPSPRLGHTSSTLGEHVFVIGGRGDPTQILSDVWVLNTAKGEWKSLDCSGSKFSPRHRHAAATVGSKIYLFGGLNHETIYSCLYAFDTETLLWSEISNQGEEWPCARHSHSLVASKTQLFVFGGYDGEKALGDLYSFDVRTCAWKKEKTTGKAPYARFSHSMFLYNDHLGIIGGCPIKQHFQEMSLLNLHTRVWRHVKIESVSKDLFVRGTTTVVGNNVFLIGGGASCYAFGTKFNEPTEINLHQLIYLDKIPLNMKDPMMLHKEVMGSNGNIIPGKPLVLQLERKFGKVGKDILKRFGWLDLRRKVYHSQDGLYICFPITEGSYAVLQRKAFESSGVPEISEQLTRKAIAVTSISEASDILFACEGSVLIDDLTCIKRPPKSPYKILKETVSSLLEYKGLSQQLLEQLPTRWERLGDITVLPATSFKDPIWESLGQELWMLVARSLGTQRLARQGRIVPNATRDSALEILVGDNGWVTHHENGISYSLDATKCMFSSGNLSEKVRMGRLDCRNETVVDLFAGIGYFVLPFLVKAKAKLVYACEWNPHAIAALQHNIQANCVADRCIVLEGDNRVTAPTGVADRVCLGLLPSSECSWVTGVKALRTEGGVLHVHGNVKDSDEGSWADTVAESINNIAKSEGYRWHVSVQHLERVKWSTVLWTITDGDVRSFVVHSSQEESKRLALPNSCLQGQLNNGSYRGTESSILLSTKAVRIQSLAGFLLSCSRRIHGGFEKKRVLYIGSPAGSLLSSPAAPPVLPLPNPARLPLESLPTVLVFTDSD</sequence>
<dbReference type="GO" id="GO:0102522">
    <property type="term" value="F:tRNA 4-demethylwyosine alpha-amino-alpha-carboxypropyltransferase activity"/>
    <property type="evidence" value="ECO:0007669"/>
    <property type="project" value="UniProtKB-EC"/>
</dbReference>
<evidence type="ECO:0000256" key="5">
    <source>
        <dbReference type="ARBA" id="ARBA00022694"/>
    </source>
</evidence>
<dbReference type="InterPro" id="IPR056743">
    <property type="entry name" value="TRM5-TYW2-like_MTfase"/>
</dbReference>
<dbReference type="GO" id="GO:0008175">
    <property type="term" value="F:tRNA methyltransferase activity"/>
    <property type="evidence" value="ECO:0007669"/>
    <property type="project" value="TreeGrafter"/>
</dbReference>
<dbReference type="InterPro" id="IPR056744">
    <property type="entry name" value="TRM5/TYW2-like_N"/>
</dbReference>
<protein>
    <recommendedName>
        <fullName evidence="9">SAM-dependent methyltransferase TRM5/TYW2-type domain-containing protein</fullName>
    </recommendedName>
</protein>
<dbReference type="Gene3D" id="3.40.50.150">
    <property type="entry name" value="Vaccinia Virus protein VP39"/>
    <property type="match status" value="1"/>
</dbReference>
<evidence type="ECO:0000259" key="9">
    <source>
        <dbReference type="PROSITE" id="PS51684"/>
    </source>
</evidence>
<dbReference type="AlphaFoldDB" id="A0AAV7EZ36"/>
<dbReference type="PANTHER" id="PTHR23245:SF25">
    <property type="entry name" value="TRNA WYBUTOSINE-SYNTHESIZING PROTEIN 2 HOMOLOG"/>
    <property type="match status" value="1"/>
</dbReference>
<dbReference type="Pfam" id="PF01344">
    <property type="entry name" value="Kelch_1"/>
    <property type="match status" value="1"/>
</dbReference>
<evidence type="ECO:0000256" key="4">
    <source>
        <dbReference type="ARBA" id="ARBA00022691"/>
    </source>
</evidence>
<dbReference type="InterPro" id="IPR029063">
    <property type="entry name" value="SAM-dependent_MTases_sf"/>
</dbReference>
<dbReference type="PROSITE" id="PS51684">
    <property type="entry name" value="SAM_MT_TRM5_TYW2"/>
    <property type="match status" value="1"/>
</dbReference>